<comment type="caution">
    <text evidence="2">The sequence shown here is derived from an EMBL/GenBank/DDBJ whole genome shotgun (WGS) entry which is preliminary data.</text>
</comment>
<keyword evidence="1" id="KW-0472">Membrane</keyword>
<keyword evidence="1" id="KW-0812">Transmembrane</keyword>
<feature type="transmembrane region" description="Helical" evidence="1">
    <location>
        <begin position="103"/>
        <end position="121"/>
    </location>
</feature>
<evidence type="ECO:0000256" key="1">
    <source>
        <dbReference type="SAM" id="Phobius"/>
    </source>
</evidence>
<organism evidence="2 3">
    <name type="scientific">Popillia japonica</name>
    <name type="common">Japanese beetle</name>
    <dbReference type="NCBI Taxonomy" id="7064"/>
    <lineage>
        <taxon>Eukaryota</taxon>
        <taxon>Metazoa</taxon>
        <taxon>Ecdysozoa</taxon>
        <taxon>Arthropoda</taxon>
        <taxon>Hexapoda</taxon>
        <taxon>Insecta</taxon>
        <taxon>Pterygota</taxon>
        <taxon>Neoptera</taxon>
        <taxon>Endopterygota</taxon>
        <taxon>Coleoptera</taxon>
        <taxon>Polyphaga</taxon>
        <taxon>Scarabaeiformia</taxon>
        <taxon>Scarabaeidae</taxon>
        <taxon>Rutelinae</taxon>
        <taxon>Popillia</taxon>
    </lineage>
</organism>
<protein>
    <submittedName>
        <fullName evidence="2">Uncharacterized protein</fullName>
    </submittedName>
</protein>
<evidence type="ECO:0000313" key="3">
    <source>
        <dbReference type="Proteomes" id="UP001458880"/>
    </source>
</evidence>
<dbReference type="EMBL" id="JASPKY010001222">
    <property type="protein sequence ID" value="KAK9675206.1"/>
    <property type="molecule type" value="Genomic_DNA"/>
</dbReference>
<name>A0AAW1HGA3_POPJA</name>
<sequence length="126" mass="14366">MKSKRPDIYSSFRVGVPSQRLNELKDPENWPIGAYIANIEPILKQFIANIVPMSCATWDKEEISEKPNATAINEATNDENPADTPASAIGTRRKFLKNPMLPLLMRQLMMKILLTLLLVLTQCYRY</sequence>
<keyword evidence="3" id="KW-1185">Reference proteome</keyword>
<evidence type="ECO:0000313" key="2">
    <source>
        <dbReference type="EMBL" id="KAK9675206.1"/>
    </source>
</evidence>
<reference evidence="2 3" key="1">
    <citation type="journal article" date="2024" name="BMC Genomics">
        <title>De novo assembly and annotation of Popillia japonica's genome with initial clues to its potential as an invasive pest.</title>
        <authorList>
            <person name="Cucini C."/>
            <person name="Boschi S."/>
            <person name="Funari R."/>
            <person name="Cardaioli E."/>
            <person name="Iannotti N."/>
            <person name="Marturano G."/>
            <person name="Paoli F."/>
            <person name="Bruttini M."/>
            <person name="Carapelli A."/>
            <person name="Frati F."/>
            <person name="Nardi F."/>
        </authorList>
    </citation>
    <scope>NUCLEOTIDE SEQUENCE [LARGE SCALE GENOMIC DNA]</scope>
    <source>
        <strain evidence="2">DMR45628</strain>
    </source>
</reference>
<proteinExistence type="predicted"/>
<accession>A0AAW1HGA3</accession>
<gene>
    <name evidence="2" type="ORF">QE152_g40550</name>
</gene>
<keyword evidence="1" id="KW-1133">Transmembrane helix</keyword>
<dbReference type="AlphaFoldDB" id="A0AAW1HGA3"/>
<dbReference type="Proteomes" id="UP001458880">
    <property type="component" value="Unassembled WGS sequence"/>
</dbReference>